<protein>
    <submittedName>
        <fullName evidence="3">HPt (Histidine-containing phosphotransfer) domain-containing protein</fullName>
    </submittedName>
</protein>
<sequence>MENIYDNHPIDLSYLIEMLGNNRTFIIEFFDTFSTQTPLYLEELDLALTNQDWERVADCAHKIKPTFGYFGRNDIRDLVHDIERSARQKMAPAQIITDVQKLKSTLNQLYLQIAEARINL</sequence>
<evidence type="ECO:0000313" key="3">
    <source>
        <dbReference type="EMBL" id="SER87633.1"/>
    </source>
</evidence>
<name>A0A1H9STA7_9SPHI</name>
<feature type="domain" description="HPt" evidence="2">
    <location>
        <begin position="22"/>
        <end position="117"/>
    </location>
</feature>
<evidence type="ECO:0000259" key="2">
    <source>
        <dbReference type="PROSITE" id="PS50894"/>
    </source>
</evidence>
<dbReference type="STRING" id="390241.SAMN04488023_11946"/>
<reference evidence="4" key="1">
    <citation type="submission" date="2016-10" db="EMBL/GenBank/DDBJ databases">
        <authorList>
            <person name="Varghese N."/>
            <person name="Submissions S."/>
        </authorList>
    </citation>
    <scope>NUCLEOTIDE SEQUENCE [LARGE SCALE GENOMIC DNA]</scope>
    <source>
        <strain evidence="4">DSM 18610</strain>
    </source>
</reference>
<dbReference type="OrthoDB" id="982275at2"/>
<dbReference type="GO" id="GO:0004672">
    <property type="term" value="F:protein kinase activity"/>
    <property type="evidence" value="ECO:0007669"/>
    <property type="project" value="UniProtKB-ARBA"/>
</dbReference>
<dbReference type="SMART" id="SM00073">
    <property type="entry name" value="HPT"/>
    <property type="match status" value="1"/>
</dbReference>
<dbReference type="AlphaFoldDB" id="A0A1H9STA7"/>
<feature type="modified residue" description="Phosphohistidine" evidence="1">
    <location>
        <position position="61"/>
    </location>
</feature>
<proteinExistence type="predicted"/>
<dbReference type="Gene3D" id="1.20.120.160">
    <property type="entry name" value="HPT domain"/>
    <property type="match status" value="1"/>
</dbReference>
<dbReference type="InterPro" id="IPR008207">
    <property type="entry name" value="Sig_transdc_His_kin_Hpt_dom"/>
</dbReference>
<dbReference type="RefSeq" id="WP_090885829.1">
    <property type="nucleotide sequence ID" value="NZ_FOGG01000019.1"/>
</dbReference>
<dbReference type="Proteomes" id="UP000199572">
    <property type="component" value="Unassembled WGS sequence"/>
</dbReference>
<dbReference type="EMBL" id="FOGG01000019">
    <property type="protein sequence ID" value="SER87633.1"/>
    <property type="molecule type" value="Genomic_DNA"/>
</dbReference>
<evidence type="ECO:0000313" key="4">
    <source>
        <dbReference type="Proteomes" id="UP000199572"/>
    </source>
</evidence>
<accession>A0A1H9STA7</accession>
<dbReference type="SUPFAM" id="SSF47226">
    <property type="entry name" value="Histidine-containing phosphotransfer domain, HPT domain"/>
    <property type="match status" value="1"/>
</dbReference>
<gene>
    <name evidence="3" type="ORF">SAMN04488023_11946</name>
</gene>
<dbReference type="PROSITE" id="PS50894">
    <property type="entry name" value="HPT"/>
    <property type="match status" value="1"/>
</dbReference>
<keyword evidence="1" id="KW-0597">Phosphoprotein</keyword>
<keyword evidence="4" id="KW-1185">Reference proteome</keyword>
<organism evidence="3 4">
    <name type="scientific">Pedobacter rhizosphaerae</name>
    <dbReference type="NCBI Taxonomy" id="390241"/>
    <lineage>
        <taxon>Bacteria</taxon>
        <taxon>Pseudomonadati</taxon>
        <taxon>Bacteroidota</taxon>
        <taxon>Sphingobacteriia</taxon>
        <taxon>Sphingobacteriales</taxon>
        <taxon>Sphingobacteriaceae</taxon>
        <taxon>Pedobacter</taxon>
    </lineage>
</organism>
<dbReference type="InterPro" id="IPR036641">
    <property type="entry name" value="HPT_dom_sf"/>
</dbReference>
<dbReference type="GO" id="GO:0000160">
    <property type="term" value="P:phosphorelay signal transduction system"/>
    <property type="evidence" value="ECO:0007669"/>
    <property type="project" value="InterPro"/>
</dbReference>
<dbReference type="Pfam" id="PF01627">
    <property type="entry name" value="Hpt"/>
    <property type="match status" value="1"/>
</dbReference>
<evidence type="ECO:0000256" key="1">
    <source>
        <dbReference type="PROSITE-ProRule" id="PRU00110"/>
    </source>
</evidence>